<dbReference type="AlphaFoldDB" id="A0A0A8ZHU7"/>
<evidence type="ECO:0000313" key="2">
    <source>
        <dbReference type="EMBL" id="JAD36310.1"/>
    </source>
</evidence>
<feature type="region of interest" description="Disordered" evidence="1">
    <location>
        <begin position="51"/>
        <end position="77"/>
    </location>
</feature>
<dbReference type="EMBL" id="GBRH01261585">
    <property type="protein sequence ID" value="JAD36310.1"/>
    <property type="molecule type" value="Transcribed_RNA"/>
</dbReference>
<protein>
    <submittedName>
        <fullName evidence="2">Uncharacterized protein</fullName>
    </submittedName>
</protein>
<evidence type="ECO:0000256" key="1">
    <source>
        <dbReference type="SAM" id="MobiDB-lite"/>
    </source>
</evidence>
<organism evidence="2">
    <name type="scientific">Arundo donax</name>
    <name type="common">Giant reed</name>
    <name type="synonym">Donax arundinaceus</name>
    <dbReference type="NCBI Taxonomy" id="35708"/>
    <lineage>
        <taxon>Eukaryota</taxon>
        <taxon>Viridiplantae</taxon>
        <taxon>Streptophyta</taxon>
        <taxon>Embryophyta</taxon>
        <taxon>Tracheophyta</taxon>
        <taxon>Spermatophyta</taxon>
        <taxon>Magnoliopsida</taxon>
        <taxon>Liliopsida</taxon>
        <taxon>Poales</taxon>
        <taxon>Poaceae</taxon>
        <taxon>PACMAD clade</taxon>
        <taxon>Arundinoideae</taxon>
        <taxon>Arundineae</taxon>
        <taxon>Arundo</taxon>
    </lineage>
</organism>
<accession>A0A0A8ZHU7</accession>
<reference evidence="2" key="2">
    <citation type="journal article" date="2015" name="Data Brief">
        <title>Shoot transcriptome of the giant reed, Arundo donax.</title>
        <authorList>
            <person name="Barrero R.A."/>
            <person name="Guerrero F.D."/>
            <person name="Moolhuijzen P."/>
            <person name="Goolsby J.A."/>
            <person name="Tidwell J."/>
            <person name="Bellgard S.E."/>
            <person name="Bellgard M.I."/>
        </authorList>
    </citation>
    <scope>NUCLEOTIDE SEQUENCE</scope>
    <source>
        <tissue evidence="2">Shoot tissue taken approximately 20 cm above the soil surface</tissue>
    </source>
</reference>
<name>A0A0A8ZHU7_ARUDO</name>
<reference evidence="2" key="1">
    <citation type="submission" date="2014-09" db="EMBL/GenBank/DDBJ databases">
        <authorList>
            <person name="Magalhaes I.L.F."/>
            <person name="Oliveira U."/>
            <person name="Santos F.R."/>
            <person name="Vidigal T.H.D.A."/>
            <person name="Brescovit A.D."/>
            <person name="Santos A.J."/>
        </authorList>
    </citation>
    <scope>NUCLEOTIDE SEQUENCE</scope>
    <source>
        <tissue evidence="2">Shoot tissue taken approximately 20 cm above the soil surface</tissue>
    </source>
</reference>
<sequence>MNKQQKHDIFYLENTQRLENTSENRRNYGIMQNNSIGNRRFREGLVSRLAPEAKPQGGDPGSMPGASPPGASPVWTV</sequence>
<proteinExistence type="predicted"/>